<comment type="caution">
    <text evidence="2">The sequence shown here is derived from an EMBL/GenBank/DDBJ whole genome shotgun (WGS) entry which is preliminary data.</text>
</comment>
<name>X6LEG4_RETFI</name>
<dbReference type="Proteomes" id="UP000023152">
    <property type="component" value="Unassembled WGS sequence"/>
</dbReference>
<feature type="non-terminal residue" evidence="2">
    <location>
        <position position="136"/>
    </location>
</feature>
<keyword evidence="3" id="KW-1185">Reference proteome</keyword>
<gene>
    <name evidence="2" type="ORF">RFI_37539</name>
</gene>
<protein>
    <submittedName>
        <fullName evidence="2">Uncharacterized protein</fullName>
    </submittedName>
</protein>
<feature type="region of interest" description="Disordered" evidence="1">
    <location>
        <begin position="1"/>
        <end position="24"/>
    </location>
</feature>
<proteinExistence type="predicted"/>
<feature type="compositionally biased region" description="Basic and acidic residues" evidence="1">
    <location>
        <begin position="1"/>
        <end position="16"/>
    </location>
</feature>
<organism evidence="2 3">
    <name type="scientific">Reticulomyxa filosa</name>
    <dbReference type="NCBI Taxonomy" id="46433"/>
    <lineage>
        <taxon>Eukaryota</taxon>
        <taxon>Sar</taxon>
        <taxon>Rhizaria</taxon>
        <taxon>Retaria</taxon>
        <taxon>Foraminifera</taxon>
        <taxon>Monothalamids</taxon>
        <taxon>Reticulomyxidae</taxon>
        <taxon>Reticulomyxa</taxon>
    </lineage>
</organism>
<evidence type="ECO:0000256" key="1">
    <source>
        <dbReference type="SAM" id="MobiDB-lite"/>
    </source>
</evidence>
<dbReference type="AlphaFoldDB" id="X6LEG4"/>
<evidence type="ECO:0000313" key="3">
    <source>
        <dbReference type="Proteomes" id="UP000023152"/>
    </source>
</evidence>
<evidence type="ECO:0000313" key="2">
    <source>
        <dbReference type="EMBL" id="ETN99928.1"/>
    </source>
</evidence>
<reference evidence="2 3" key="1">
    <citation type="journal article" date="2013" name="Curr. Biol.">
        <title>The Genome of the Foraminiferan Reticulomyxa filosa.</title>
        <authorList>
            <person name="Glockner G."/>
            <person name="Hulsmann N."/>
            <person name="Schleicher M."/>
            <person name="Noegel A.A."/>
            <person name="Eichinger L."/>
            <person name="Gallinger C."/>
            <person name="Pawlowski J."/>
            <person name="Sierra R."/>
            <person name="Euteneuer U."/>
            <person name="Pillet L."/>
            <person name="Moustafa A."/>
            <person name="Platzer M."/>
            <person name="Groth M."/>
            <person name="Szafranski K."/>
            <person name="Schliwa M."/>
        </authorList>
    </citation>
    <scope>NUCLEOTIDE SEQUENCE [LARGE SCALE GENOMIC DNA]</scope>
</reference>
<accession>X6LEG4</accession>
<feature type="non-terminal residue" evidence="2">
    <location>
        <position position="1"/>
    </location>
</feature>
<sequence>RPKEDEDQNDRNESASKKMRQHYELNVVSFSQKEQDSKEEKKNEEINENNIWKQKMKVRKEYFCKKSPTVAIGPMVNRWNLGKMERVYRRKSRHTLFVHFHETVQYQELDKIAKNFNDMKISSEEKENKGENIETK</sequence>
<dbReference type="EMBL" id="ASPP01042474">
    <property type="protein sequence ID" value="ETN99928.1"/>
    <property type="molecule type" value="Genomic_DNA"/>
</dbReference>